<evidence type="ECO:0000313" key="2">
    <source>
        <dbReference type="EMBL" id="KAG5975598.1"/>
    </source>
</evidence>
<accession>A0A9P7MYW7</accession>
<dbReference type="GO" id="GO:0032543">
    <property type="term" value="P:mitochondrial translation"/>
    <property type="evidence" value="ECO:0007669"/>
    <property type="project" value="TreeGrafter"/>
</dbReference>
<name>A0A9P7MYW7_9HYPO</name>
<evidence type="ECO:0000256" key="1">
    <source>
        <dbReference type="SAM" id="MobiDB-lite"/>
    </source>
</evidence>
<dbReference type="Proteomes" id="UP000784919">
    <property type="component" value="Unassembled WGS sequence"/>
</dbReference>
<evidence type="ECO:0000313" key="3">
    <source>
        <dbReference type="Proteomes" id="UP000784919"/>
    </source>
</evidence>
<dbReference type="OrthoDB" id="10052321at2759"/>
<feature type="region of interest" description="Disordered" evidence="1">
    <location>
        <begin position="285"/>
        <end position="319"/>
    </location>
</feature>
<reference evidence="2" key="1">
    <citation type="journal article" date="2020" name="bioRxiv">
        <title>Whole genome comparisons of ergot fungi reveals the divergence and evolution of species within the genus Claviceps are the result of varying mechanisms driving genome evolution and host range expansion.</title>
        <authorList>
            <person name="Wyka S.A."/>
            <person name="Mondo S.J."/>
            <person name="Liu M."/>
            <person name="Dettman J."/>
            <person name="Nalam V."/>
            <person name="Broders K.D."/>
        </authorList>
    </citation>
    <scope>NUCLEOTIDE SEQUENCE</scope>
    <source>
        <strain evidence="2">CCC 1102</strain>
    </source>
</reference>
<dbReference type="PANTHER" id="PTHR28158:SF1">
    <property type="entry name" value="SMALL RIBOSOMAL SUBUNIT PROTEIN MS45"/>
    <property type="match status" value="1"/>
</dbReference>
<comment type="caution">
    <text evidence="2">The sequence shown here is derived from an EMBL/GenBank/DDBJ whole genome shotgun (WGS) entry which is preliminary data.</text>
</comment>
<proteinExistence type="predicted"/>
<gene>
    <name evidence="2" type="ORF">E4U56_003542</name>
</gene>
<dbReference type="AlphaFoldDB" id="A0A9P7MYW7"/>
<organism evidence="2 3">
    <name type="scientific">Claviceps arundinis</name>
    <dbReference type="NCBI Taxonomy" id="1623583"/>
    <lineage>
        <taxon>Eukaryota</taxon>
        <taxon>Fungi</taxon>
        <taxon>Dikarya</taxon>
        <taxon>Ascomycota</taxon>
        <taxon>Pezizomycotina</taxon>
        <taxon>Sordariomycetes</taxon>
        <taxon>Hypocreomycetidae</taxon>
        <taxon>Hypocreales</taxon>
        <taxon>Clavicipitaceae</taxon>
        <taxon>Claviceps</taxon>
    </lineage>
</organism>
<dbReference type="PANTHER" id="PTHR28158">
    <property type="entry name" value="37S RIBOSOMAL PROTEIN S35, MITOCHONDRIAL"/>
    <property type="match status" value="1"/>
</dbReference>
<evidence type="ECO:0008006" key="4">
    <source>
        <dbReference type="Google" id="ProtNLM"/>
    </source>
</evidence>
<sequence length="319" mass="36581">MPPRISGSCTALAADLALPQSARSAPPFTRSFSTTQCREKMSLARQRMYKWIKSREGRELAEGGRGPRYLGPFEDQPFPQNPLFRSQPVLDEQTKTLIWEKVMKRGEALKAVSAEMGVDVRRIAAVVRLKQLEKQWVQDGKRLATPYAKAVMSMLPKTSFREGEENAPHEPINEVHVHKWTLQQLFLPVGESRNFTRDDAARAFNERMLSVDARSPQRFLINLEKDLLRGVSKEESQQKYLARVQAEEKKFAEKLAKEKEKEEQMTTRVYTDRYEFRFKEISVDDVGSDGRSPKGTGWRYGAPHDDRKRGVIKIPTSVP</sequence>
<dbReference type="EMBL" id="SRPS01000023">
    <property type="protein sequence ID" value="KAG5975598.1"/>
    <property type="molecule type" value="Genomic_DNA"/>
</dbReference>
<dbReference type="GO" id="GO:0005763">
    <property type="term" value="C:mitochondrial small ribosomal subunit"/>
    <property type="evidence" value="ECO:0007669"/>
    <property type="project" value="TreeGrafter"/>
</dbReference>
<protein>
    <recommendedName>
        <fullName evidence="4">Ribosomal protein S35, mitochondrial</fullName>
    </recommendedName>
</protein>
<dbReference type="GO" id="GO:0003735">
    <property type="term" value="F:structural constituent of ribosome"/>
    <property type="evidence" value="ECO:0007669"/>
    <property type="project" value="TreeGrafter"/>
</dbReference>
<dbReference type="Pfam" id="PF12298">
    <property type="entry name" value="Bot1p"/>
    <property type="match status" value="1"/>
</dbReference>
<dbReference type="InterPro" id="IPR021036">
    <property type="entry name" value="Ribosomal_mS45"/>
</dbReference>